<sequence length="147" mass="16991">MQTAQENLLIDAGSQIKNIIGVYEAECPIFCTLHPKISDVAELNRKIYDQVYDILMDGLNIDIEQLFSDDINSFRMIIAAFFGMKLAMNGILPYLTEIDYLPECNHPLHTVMVMCYVADTMQKLLYKKDFGETATQEKYRELKEFVF</sequence>
<evidence type="ECO:0000313" key="2">
    <source>
        <dbReference type="WBParaSite" id="Csp11.Scaffold630.g21305.t1"/>
    </source>
</evidence>
<dbReference type="Proteomes" id="UP000095282">
    <property type="component" value="Unplaced"/>
</dbReference>
<reference evidence="2" key="1">
    <citation type="submission" date="2016-11" db="UniProtKB">
        <authorList>
            <consortium name="WormBaseParasite"/>
        </authorList>
    </citation>
    <scope>IDENTIFICATION</scope>
</reference>
<keyword evidence="1" id="KW-1185">Reference proteome</keyword>
<dbReference type="AlphaFoldDB" id="A0A1I7V0Y0"/>
<evidence type="ECO:0000313" key="1">
    <source>
        <dbReference type="Proteomes" id="UP000095282"/>
    </source>
</evidence>
<proteinExistence type="predicted"/>
<protein>
    <submittedName>
        <fullName evidence="2">NR LBD domain-containing protein</fullName>
    </submittedName>
</protein>
<organism evidence="1 2">
    <name type="scientific">Caenorhabditis tropicalis</name>
    <dbReference type="NCBI Taxonomy" id="1561998"/>
    <lineage>
        <taxon>Eukaryota</taxon>
        <taxon>Metazoa</taxon>
        <taxon>Ecdysozoa</taxon>
        <taxon>Nematoda</taxon>
        <taxon>Chromadorea</taxon>
        <taxon>Rhabditida</taxon>
        <taxon>Rhabditina</taxon>
        <taxon>Rhabditomorpha</taxon>
        <taxon>Rhabditoidea</taxon>
        <taxon>Rhabditidae</taxon>
        <taxon>Peloderinae</taxon>
        <taxon>Caenorhabditis</taxon>
    </lineage>
</organism>
<accession>A0A1I7V0Y0</accession>
<name>A0A1I7V0Y0_9PELO</name>
<dbReference type="WBParaSite" id="Csp11.Scaffold630.g21305.t1">
    <property type="protein sequence ID" value="Csp11.Scaffold630.g21305.t1"/>
    <property type="gene ID" value="Csp11.Scaffold630.g21305"/>
</dbReference>